<dbReference type="PROSITE" id="PS50262">
    <property type="entry name" value="G_PROTEIN_RECEP_F1_2"/>
    <property type="match status" value="1"/>
</dbReference>
<dbReference type="PRINTS" id="PR00643">
    <property type="entry name" value="G10DORPHANR"/>
</dbReference>
<organism evidence="13 14">
    <name type="scientific">Acipenser oxyrinchus oxyrinchus</name>
    <dbReference type="NCBI Taxonomy" id="40147"/>
    <lineage>
        <taxon>Eukaryota</taxon>
        <taxon>Metazoa</taxon>
        <taxon>Chordata</taxon>
        <taxon>Craniata</taxon>
        <taxon>Vertebrata</taxon>
        <taxon>Euteleostomi</taxon>
        <taxon>Actinopterygii</taxon>
        <taxon>Chondrostei</taxon>
        <taxon>Acipenseriformes</taxon>
        <taxon>Acipenseridae</taxon>
        <taxon>Acipenser</taxon>
    </lineage>
</organism>
<evidence type="ECO:0000256" key="4">
    <source>
        <dbReference type="ARBA" id="ARBA00022989"/>
    </source>
</evidence>
<dbReference type="Gene3D" id="1.20.1070.10">
    <property type="entry name" value="Rhodopsin 7-helix transmembrane proteins"/>
    <property type="match status" value="1"/>
</dbReference>
<protein>
    <submittedName>
        <fullName evidence="13">G-protein coupled receptor 182</fullName>
    </submittedName>
</protein>
<keyword evidence="3 9" id="KW-0812">Transmembrane</keyword>
<feature type="transmembrane region" description="Helical" evidence="11">
    <location>
        <begin position="41"/>
        <end position="64"/>
    </location>
</feature>
<feature type="transmembrane region" description="Helical" evidence="11">
    <location>
        <begin position="117"/>
        <end position="135"/>
    </location>
</feature>
<dbReference type="GO" id="GO:0005886">
    <property type="term" value="C:plasma membrane"/>
    <property type="evidence" value="ECO:0007669"/>
    <property type="project" value="UniProtKB-SubCell"/>
</dbReference>
<keyword evidence="7 9" id="KW-0675">Receptor</keyword>
<dbReference type="EMBL" id="JAGXEW010000053">
    <property type="protein sequence ID" value="KAK1151291.1"/>
    <property type="molecule type" value="Genomic_DNA"/>
</dbReference>
<evidence type="ECO:0000256" key="1">
    <source>
        <dbReference type="ARBA" id="ARBA00004651"/>
    </source>
</evidence>
<keyword evidence="5 9" id="KW-0297">G-protein coupled receptor</keyword>
<dbReference type="PROSITE" id="PS00237">
    <property type="entry name" value="G_PROTEIN_RECEP_F1_1"/>
    <property type="match status" value="1"/>
</dbReference>
<evidence type="ECO:0000256" key="8">
    <source>
        <dbReference type="ARBA" id="ARBA00023224"/>
    </source>
</evidence>
<evidence type="ECO:0000313" key="14">
    <source>
        <dbReference type="Proteomes" id="UP001230051"/>
    </source>
</evidence>
<keyword evidence="14" id="KW-1185">Reference proteome</keyword>
<dbReference type="InterPro" id="IPR047143">
    <property type="entry name" value="GPER1-like"/>
</dbReference>
<dbReference type="AlphaFoldDB" id="A0AAD8FRF2"/>
<dbReference type="GO" id="GO:0004930">
    <property type="term" value="F:G protein-coupled receptor activity"/>
    <property type="evidence" value="ECO:0007669"/>
    <property type="project" value="UniProtKB-KW"/>
</dbReference>
<keyword evidence="8 9" id="KW-0807">Transducer</keyword>
<feature type="transmembrane region" description="Helical" evidence="11">
    <location>
        <begin position="286"/>
        <end position="310"/>
    </location>
</feature>
<sequence>MDTEEHHNSSLDPDYYHDFNGSFHWFMHHCTLELNYDTRRAILFLLYLVIFVAGLIENVLVVWINWRRHSKSTVTFCVLNVGLADLLLVLTIPFWMLEVALNQVWVWGWALCKLTHLVYTVNMYSSVFFLTYMTVERYLAIARPSQTWGLKEKRKRGIVCACLWTFSLFLTLLENVHVELMEWDEPGCYMFPTYSYNEWYTSITILSLTCSCLIPAVVITIFNFLIARAVKATAGFEGRRSCWVVHVYSLVFMLCWIPRHMVIFLMLLDELLPYTTFSCNFVDMLYFSYCIVDCISLFHCVANPIIYNFLSKGFRSNLINAVVRYIPKEIANPKEKEGSGSSTSHSVVVENAANDIPPNQEQWAK</sequence>
<dbReference type="Proteomes" id="UP001230051">
    <property type="component" value="Unassembled WGS sequence"/>
</dbReference>
<dbReference type="SUPFAM" id="SSF81321">
    <property type="entry name" value="Family A G protein-coupled receptor-like"/>
    <property type="match status" value="1"/>
</dbReference>
<evidence type="ECO:0000256" key="6">
    <source>
        <dbReference type="ARBA" id="ARBA00023136"/>
    </source>
</evidence>
<evidence type="ECO:0000256" key="11">
    <source>
        <dbReference type="SAM" id="Phobius"/>
    </source>
</evidence>
<evidence type="ECO:0000259" key="12">
    <source>
        <dbReference type="PROSITE" id="PS50262"/>
    </source>
</evidence>
<evidence type="ECO:0000256" key="2">
    <source>
        <dbReference type="ARBA" id="ARBA00022475"/>
    </source>
</evidence>
<comment type="caution">
    <text evidence="13">The sequence shown here is derived from an EMBL/GenBank/DDBJ whole genome shotgun (WGS) entry which is preliminary data.</text>
</comment>
<dbReference type="PRINTS" id="PR00237">
    <property type="entry name" value="GPCRRHODOPSN"/>
</dbReference>
<feature type="domain" description="G-protein coupled receptors family 1 profile" evidence="12">
    <location>
        <begin position="57"/>
        <end position="307"/>
    </location>
</feature>
<evidence type="ECO:0000256" key="3">
    <source>
        <dbReference type="ARBA" id="ARBA00022692"/>
    </source>
</evidence>
<feature type="transmembrane region" description="Helical" evidence="11">
    <location>
        <begin position="199"/>
        <end position="226"/>
    </location>
</feature>
<gene>
    <name evidence="13" type="primary">GPR182</name>
    <name evidence="13" type="ORF">AOXY_G32861</name>
</gene>
<dbReference type="PANTHER" id="PTHR24226:SF0">
    <property type="entry name" value="G-PROTEIN COUPLED RECEPTOR 182"/>
    <property type="match status" value="1"/>
</dbReference>
<name>A0AAD8FRF2_ACIOX</name>
<keyword evidence="2" id="KW-1003">Cell membrane</keyword>
<evidence type="ECO:0000313" key="13">
    <source>
        <dbReference type="EMBL" id="KAK1151291.1"/>
    </source>
</evidence>
<evidence type="ECO:0000256" key="5">
    <source>
        <dbReference type="ARBA" id="ARBA00023040"/>
    </source>
</evidence>
<keyword evidence="4 11" id="KW-1133">Transmembrane helix</keyword>
<feature type="transmembrane region" description="Helical" evidence="11">
    <location>
        <begin position="247"/>
        <end position="266"/>
    </location>
</feature>
<evidence type="ECO:0000256" key="10">
    <source>
        <dbReference type="SAM" id="MobiDB-lite"/>
    </source>
</evidence>
<feature type="region of interest" description="Disordered" evidence="10">
    <location>
        <begin position="333"/>
        <end position="365"/>
    </location>
</feature>
<feature type="transmembrane region" description="Helical" evidence="11">
    <location>
        <begin position="76"/>
        <end position="97"/>
    </location>
</feature>
<dbReference type="InterPro" id="IPR000276">
    <property type="entry name" value="GPCR_Rhodpsn"/>
</dbReference>
<accession>A0AAD8FRF2</accession>
<dbReference type="Pfam" id="PF00001">
    <property type="entry name" value="7tm_1"/>
    <property type="match status" value="1"/>
</dbReference>
<evidence type="ECO:0000256" key="9">
    <source>
        <dbReference type="RuleBase" id="RU000688"/>
    </source>
</evidence>
<dbReference type="InterPro" id="IPR001350">
    <property type="entry name" value="G10D_rcpt"/>
</dbReference>
<dbReference type="InterPro" id="IPR017452">
    <property type="entry name" value="GPCR_Rhodpsn_7TM"/>
</dbReference>
<feature type="compositionally biased region" description="Low complexity" evidence="10">
    <location>
        <begin position="339"/>
        <end position="349"/>
    </location>
</feature>
<reference evidence="13" key="1">
    <citation type="submission" date="2022-02" db="EMBL/GenBank/DDBJ databases">
        <title>Atlantic sturgeon de novo genome assembly.</title>
        <authorList>
            <person name="Stock M."/>
            <person name="Klopp C."/>
            <person name="Guiguen Y."/>
            <person name="Cabau C."/>
            <person name="Parinello H."/>
            <person name="Santidrian Yebra-Pimentel E."/>
            <person name="Kuhl H."/>
            <person name="Dirks R.P."/>
            <person name="Guessner J."/>
            <person name="Wuertz S."/>
            <person name="Du K."/>
            <person name="Schartl M."/>
        </authorList>
    </citation>
    <scope>NUCLEOTIDE SEQUENCE</scope>
    <source>
        <strain evidence="13">STURGEONOMICS-FGT-2020</strain>
        <tissue evidence="13">Whole blood</tissue>
    </source>
</reference>
<comment type="similarity">
    <text evidence="9">Belongs to the G-protein coupled receptor 1 family.</text>
</comment>
<dbReference type="PANTHER" id="PTHR24226">
    <property type="entry name" value="G-PROTEIN COUPLED RECEPTOR 182 AND ESTROGEN RECEPTOR 1"/>
    <property type="match status" value="1"/>
</dbReference>
<proteinExistence type="inferred from homology"/>
<keyword evidence="6 11" id="KW-0472">Membrane</keyword>
<feature type="transmembrane region" description="Helical" evidence="11">
    <location>
        <begin position="156"/>
        <end position="173"/>
    </location>
</feature>
<comment type="subcellular location">
    <subcellularLocation>
        <location evidence="1">Cell membrane</location>
        <topology evidence="1">Multi-pass membrane protein</topology>
    </subcellularLocation>
</comment>
<evidence type="ECO:0000256" key="7">
    <source>
        <dbReference type="ARBA" id="ARBA00023170"/>
    </source>
</evidence>